<evidence type="ECO:0000313" key="4">
    <source>
        <dbReference type="Proteomes" id="UP000093391"/>
    </source>
</evidence>
<dbReference type="Gene3D" id="2.20.200.10">
    <property type="entry name" value="Outer membrane efflux proteins (OEP)"/>
    <property type="match status" value="1"/>
</dbReference>
<dbReference type="GO" id="GO:0015562">
    <property type="term" value="F:efflux transmembrane transporter activity"/>
    <property type="evidence" value="ECO:0007669"/>
    <property type="project" value="InterPro"/>
</dbReference>
<protein>
    <recommendedName>
        <fullName evidence="5">RND transporter</fullName>
    </recommendedName>
</protein>
<evidence type="ECO:0008006" key="5">
    <source>
        <dbReference type="Google" id="ProtNLM"/>
    </source>
</evidence>
<dbReference type="InterPro" id="IPR010131">
    <property type="entry name" value="MdtP/NodT-like"/>
</dbReference>
<comment type="subcellular location">
    <subcellularLocation>
        <location evidence="2">Cell outer membrane</location>
        <topology evidence="2">Lipid-anchor</topology>
    </subcellularLocation>
</comment>
<reference evidence="3 4" key="1">
    <citation type="submission" date="2016-08" db="EMBL/GenBank/DDBJ databases">
        <authorList>
            <person name="Seilhamer J.J."/>
        </authorList>
    </citation>
    <scope>NUCLEOTIDE SEQUENCE [LARGE SCALE GENOMIC DNA]</scope>
    <source>
        <strain evidence="3 4">BRTC-1</strain>
    </source>
</reference>
<dbReference type="EMBL" id="CP016895">
    <property type="protein sequence ID" value="AOA59964.1"/>
    <property type="molecule type" value="Genomic_DNA"/>
</dbReference>
<dbReference type="PANTHER" id="PTHR30203">
    <property type="entry name" value="OUTER MEMBRANE CATION EFFLUX PROTEIN"/>
    <property type="match status" value="1"/>
</dbReference>
<dbReference type="Gene3D" id="1.20.1600.10">
    <property type="entry name" value="Outer membrane efflux proteins (OEP)"/>
    <property type="match status" value="1"/>
</dbReference>
<dbReference type="Pfam" id="PF02321">
    <property type="entry name" value="OEP"/>
    <property type="match status" value="2"/>
</dbReference>
<keyword evidence="2" id="KW-0472">Membrane</keyword>
<proteinExistence type="inferred from homology"/>
<dbReference type="GO" id="GO:0009279">
    <property type="term" value="C:cell outer membrane"/>
    <property type="evidence" value="ECO:0007669"/>
    <property type="project" value="UniProtKB-SubCell"/>
</dbReference>
<dbReference type="STRING" id="1789224.BFG52_10315"/>
<dbReference type="NCBIfam" id="TIGR01845">
    <property type="entry name" value="outer_NodT"/>
    <property type="match status" value="1"/>
</dbReference>
<evidence type="ECO:0000256" key="2">
    <source>
        <dbReference type="RuleBase" id="RU362097"/>
    </source>
</evidence>
<keyword evidence="2" id="KW-1134">Transmembrane beta strand</keyword>
<keyword evidence="2" id="KW-0449">Lipoprotein</keyword>
<keyword evidence="2" id="KW-0812">Transmembrane</keyword>
<organism evidence="3 4">
    <name type="scientific">Acinetobacter larvae</name>
    <dbReference type="NCBI Taxonomy" id="1789224"/>
    <lineage>
        <taxon>Bacteria</taxon>
        <taxon>Pseudomonadati</taxon>
        <taxon>Pseudomonadota</taxon>
        <taxon>Gammaproteobacteria</taxon>
        <taxon>Moraxellales</taxon>
        <taxon>Moraxellaceae</taxon>
        <taxon>Acinetobacter</taxon>
    </lineage>
</organism>
<evidence type="ECO:0000313" key="3">
    <source>
        <dbReference type="EMBL" id="AOA59964.1"/>
    </source>
</evidence>
<dbReference type="KEGG" id="ala:BFG52_10315"/>
<dbReference type="AlphaFoldDB" id="A0A1B2M468"/>
<evidence type="ECO:0000256" key="1">
    <source>
        <dbReference type="ARBA" id="ARBA00007613"/>
    </source>
</evidence>
<name>A0A1B2M468_9GAMM</name>
<comment type="similarity">
    <text evidence="1 2">Belongs to the outer membrane factor (OMF) (TC 1.B.17) family.</text>
</comment>
<keyword evidence="2" id="KW-0564">Palmitate</keyword>
<dbReference type="SUPFAM" id="SSF56954">
    <property type="entry name" value="Outer membrane efflux proteins (OEP)"/>
    <property type="match status" value="1"/>
</dbReference>
<gene>
    <name evidence="3" type="ORF">BFG52_10315</name>
</gene>
<dbReference type="InterPro" id="IPR003423">
    <property type="entry name" value="OMP_efflux"/>
</dbReference>
<dbReference type="Proteomes" id="UP000093391">
    <property type="component" value="Chromosome"/>
</dbReference>
<accession>A0A1B2M468</accession>
<keyword evidence="4" id="KW-1185">Reference proteome</keyword>
<sequence>MILCPACRMLGPDYVAPTAQNYPQQWTQHAAHPVQQDGKDRTAWQQWWRGFNDPVLNQLLEQAFAANQDMAIAAQRMVQARAQRDLVASRRQWQVGGQIDLKSQRSAKALQDPPGIGGSQSYRLGLDASWEIDVFGRQRRALEAADAELDAFMADQQTVKLLVLAEVANRYIELRRIQQHIQLAQQEQKILAQLETFARKSYQQGLASRLPLQQAEIEKQILQAKQAQLAADEAETGHAIAVLLGGFSQDIQQSLQQNYAQLPQLPPLPETVPSQMLQHRPDIRAAERRLAAASAQIGVADAERFPRFVIPLSLGSAASHFADLFSADSIFAALGLAMQSHIDDGGGKQAKLHYAEAEYRIQALAYAQGIRVAFQDVEDHISHLNAAKQQQLQLQLAFTQSSQSLSQAKRLYQRGLRPYHSVLELSRQHILLQQQLLNSEASYVQQGIGLYKAFGMGW</sequence>